<comment type="similarity">
    <text evidence="11">Belongs to the Integrator subunit 13 family.</text>
</comment>
<name>A0A914DXT1_9BILA</name>
<sequence length="786" mass="89181">MYQKNIGEEACHKTVIVLDRGPKFAEDSQCVNLIKRNEISSVVPNQFRDNRNANFKDLPIHIKDETTQGQPPEHMGTIKKTLWNCSIEAALEFHRVVTDLFPNGSRQLRFVMSDFVGRALTKSWAETNDLISYEELIDALSTCDVPNPKSDATSFSVLTGIALGLEAISEQSSLQKNIINMDPTKRRHNKKRRNTTRAISNDPTTFKEEVEYWRHTKRIDPKTLSRNQRLHEDGELAEKSKSDGLILTNKGNIIVFTSFNKPNDFNVIISDLLEKVKSQNQMVESLVDANRLPIDELFVYIVNISPNFHPEKYGKGNEPSIVIEDLDIPPQKVKATLFNCQAGDELNSVILKILLDIYDLVSTTVSGIPMKEESNPGASISYDVELLHRRESHLLLKTCGLLEKGSQLIARKDHGNFDTVKLKWLSPSQKLKSEMFPLLLDSFPATPAYVNSREAVCLTSFIVNNNKNVMLKIENPPETIEPNLCGNLISHYITHEEATGVMLIQTVAFGPNATLYGKLKQQEKEGIKPNLNYTSFNQLMKSMGTIPESIDSDTEPAIEENFEKAKRSTSYFPASLKDTFIFNIPEKFEPLLTLIPKSELTLEELEKCRKWIYSFIGSKNGSEPFTHKILDCNLLKRTSTRDEQFRVAADEMYKFLRNFVKNSPKHLEICNLFAKLLNFKEVSPHELEIVPSLTGSESPRNRDQRSSSPLAKRSKKLAPSQIWGKNEVINLYEYFNDLYEKEHNAKWRDFVGREKAGDKNPAPLYPNLNLTPATSDPRLNRGGISG</sequence>
<feature type="region of interest" description="Disordered" evidence="13">
    <location>
        <begin position="692"/>
        <end position="713"/>
    </location>
</feature>
<reference evidence="15" key="1">
    <citation type="submission" date="2022-11" db="UniProtKB">
        <authorList>
            <consortium name="WormBaseParasite"/>
        </authorList>
    </citation>
    <scope>IDENTIFICATION</scope>
</reference>
<evidence type="ECO:0000256" key="1">
    <source>
        <dbReference type="ARBA" id="ARBA00004123"/>
    </source>
</evidence>
<dbReference type="Proteomes" id="UP000887540">
    <property type="component" value="Unplaced"/>
</dbReference>
<evidence type="ECO:0000256" key="7">
    <source>
        <dbReference type="ARBA" id="ARBA00023242"/>
    </source>
</evidence>
<evidence type="ECO:0000313" key="14">
    <source>
        <dbReference type="Proteomes" id="UP000887540"/>
    </source>
</evidence>
<dbReference type="Pfam" id="PF10221">
    <property type="entry name" value="Mat89Bb"/>
    <property type="match status" value="1"/>
</dbReference>
<accession>A0A914DXT1</accession>
<evidence type="ECO:0000256" key="2">
    <source>
        <dbReference type="ARBA" id="ARBA00004556"/>
    </source>
</evidence>
<evidence type="ECO:0000256" key="3">
    <source>
        <dbReference type="ARBA" id="ARBA00020501"/>
    </source>
</evidence>
<keyword evidence="8" id="KW-0131">Cell cycle</keyword>
<dbReference type="PANTHER" id="PTHR12955">
    <property type="entry name" value="SARCOMA ANTIGEN NY-SAR-95-RELATED"/>
    <property type="match status" value="1"/>
</dbReference>
<comment type="subcellular location">
    <subcellularLocation>
        <location evidence="2">Cytoplasm</location>
        <location evidence="2">Perinuclear region</location>
    </subcellularLocation>
    <subcellularLocation>
        <location evidence="1">Nucleus</location>
    </subcellularLocation>
</comment>
<dbReference type="GO" id="GO:0051301">
    <property type="term" value="P:cell division"/>
    <property type="evidence" value="ECO:0007669"/>
    <property type="project" value="UniProtKB-KW"/>
</dbReference>
<keyword evidence="4" id="KW-0963">Cytoplasm</keyword>
<keyword evidence="7" id="KW-0539">Nucleus</keyword>
<dbReference type="AlphaFoldDB" id="A0A914DXT1"/>
<evidence type="ECO:0000256" key="9">
    <source>
        <dbReference type="ARBA" id="ARBA00030658"/>
    </source>
</evidence>
<protein>
    <recommendedName>
        <fullName evidence="3">Protein asunder</fullName>
    </recommendedName>
    <alternativeName>
        <fullName evidence="10">Cell cycle regulator Mat89Bb</fullName>
    </alternativeName>
    <alternativeName>
        <fullName evidence="9">Set apart in position or space protein</fullName>
    </alternativeName>
</protein>
<keyword evidence="5" id="KW-0132">Cell division</keyword>
<evidence type="ECO:0000256" key="8">
    <source>
        <dbReference type="ARBA" id="ARBA00023306"/>
    </source>
</evidence>
<dbReference type="GO" id="GO:0051642">
    <property type="term" value="P:centrosome localization"/>
    <property type="evidence" value="ECO:0007669"/>
    <property type="project" value="TreeGrafter"/>
</dbReference>
<dbReference type="GO" id="GO:0032039">
    <property type="term" value="C:integrator complex"/>
    <property type="evidence" value="ECO:0007669"/>
    <property type="project" value="TreeGrafter"/>
</dbReference>
<evidence type="ECO:0000313" key="15">
    <source>
        <dbReference type="WBParaSite" id="ACRNAN_scaffold4711.g20139.t2"/>
    </source>
</evidence>
<evidence type="ECO:0000256" key="12">
    <source>
        <dbReference type="ARBA" id="ARBA00065185"/>
    </source>
</evidence>
<keyword evidence="6" id="KW-0498">Mitosis</keyword>
<dbReference type="InterPro" id="IPR019355">
    <property type="entry name" value="Cell_cycle_regulator_Mat89Bb"/>
</dbReference>
<evidence type="ECO:0000256" key="5">
    <source>
        <dbReference type="ARBA" id="ARBA00022618"/>
    </source>
</evidence>
<dbReference type="GO" id="GO:0048471">
    <property type="term" value="C:perinuclear region of cytoplasm"/>
    <property type="evidence" value="ECO:0007669"/>
    <property type="project" value="UniProtKB-SubCell"/>
</dbReference>
<evidence type="ECO:0000256" key="13">
    <source>
        <dbReference type="SAM" id="MobiDB-lite"/>
    </source>
</evidence>
<dbReference type="GO" id="GO:0007346">
    <property type="term" value="P:regulation of mitotic cell cycle"/>
    <property type="evidence" value="ECO:0007669"/>
    <property type="project" value="TreeGrafter"/>
</dbReference>
<organism evidence="14 15">
    <name type="scientific">Acrobeloides nanus</name>
    <dbReference type="NCBI Taxonomy" id="290746"/>
    <lineage>
        <taxon>Eukaryota</taxon>
        <taxon>Metazoa</taxon>
        <taxon>Ecdysozoa</taxon>
        <taxon>Nematoda</taxon>
        <taxon>Chromadorea</taxon>
        <taxon>Rhabditida</taxon>
        <taxon>Tylenchina</taxon>
        <taxon>Cephalobomorpha</taxon>
        <taxon>Cephaloboidea</taxon>
        <taxon>Cephalobidae</taxon>
        <taxon>Acrobeloides</taxon>
    </lineage>
</organism>
<comment type="subunit">
    <text evidence="12">Belongs to the multiprotein complex Integrator, at least composed of IntS1, IntS2, IntS3, IntS4, omd/IntS5, IntS6, defl/IntS7, IntS8, IntS9, IntS10, IntS11, IntS12, asun/IntS13, IntS14 and IntS15. The core complex associates with protein phosphatase 2A subunits mts/PP2A and Pp2A-29B, to form the Integrator-PP2A (INTAC) complex.</text>
</comment>
<keyword evidence="14" id="KW-1185">Reference proteome</keyword>
<evidence type="ECO:0000256" key="11">
    <source>
        <dbReference type="ARBA" id="ARBA00061603"/>
    </source>
</evidence>
<dbReference type="PANTHER" id="PTHR12955:SF1">
    <property type="entry name" value="INTEGRATOR COMPLEX SUBUNIT 13"/>
    <property type="match status" value="1"/>
</dbReference>
<evidence type="ECO:0000256" key="4">
    <source>
        <dbReference type="ARBA" id="ARBA00022490"/>
    </source>
</evidence>
<evidence type="ECO:0000256" key="10">
    <source>
        <dbReference type="ARBA" id="ARBA00032585"/>
    </source>
</evidence>
<proteinExistence type="inferred from homology"/>
<feature type="region of interest" description="Disordered" evidence="13">
    <location>
        <begin position="757"/>
        <end position="786"/>
    </location>
</feature>
<evidence type="ECO:0000256" key="6">
    <source>
        <dbReference type="ARBA" id="ARBA00022776"/>
    </source>
</evidence>
<dbReference type="WBParaSite" id="ACRNAN_scaffold4711.g20139.t2">
    <property type="protein sequence ID" value="ACRNAN_scaffold4711.g20139.t2"/>
    <property type="gene ID" value="ACRNAN_scaffold4711.g20139"/>
</dbReference>